<evidence type="ECO:0000256" key="7">
    <source>
        <dbReference type="ARBA" id="ARBA00022989"/>
    </source>
</evidence>
<keyword evidence="4" id="KW-1003">Cell membrane</keyword>
<keyword evidence="5 11" id="KW-0812">Transmembrane</keyword>
<evidence type="ECO:0000256" key="10">
    <source>
        <dbReference type="ARBA" id="ARBA00039918"/>
    </source>
</evidence>
<dbReference type="InterPro" id="IPR005829">
    <property type="entry name" value="Sugar_transporter_CS"/>
</dbReference>
<feature type="transmembrane region" description="Helical" evidence="11">
    <location>
        <begin position="411"/>
        <end position="429"/>
    </location>
</feature>
<name>A0A4T2BIA4_9MICO</name>
<feature type="transmembrane region" description="Helical" evidence="11">
    <location>
        <begin position="287"/>
        <end position="308"/>
    </location>
</feature>
<evidence type="ECO:0000313" key="13">
    <source>
        <dbReference type="EMBL" id="TIH29571.1"/>
    </source>
</evidence>
<dbReference type="Pfam" id="PF07690">
    <property type="entry name" value="MFS_1"/>
    <property type="match status" value="1"/>
</dbReference>
<dbReference type="GO" id="GO:0005886">
    <property type="term" value="C:plasma membrane"/>
    <property type="evidence" value="ECO:0007669"/>
    <property type="project" value="UniProtKB-SubCell"/>
</dbReference>
<dbReference type="SUPFAM" id="SSF103473">
    <property type="entry name" value="MFS general substrate transporter"/>
    <property type="match status" value="1"/>
</dbReference>
<keyword evidence="8 11" id="KW-0472">Membrane</keyword>
<evidence type="ECO:0000256" key="3">
    <source>
        <dbReference type="ARBA" id="ARBA00022448"/>
    </source>
</evidence>
<keyword evidence="7 11" id="KW-1133">Transmembrane helix</keyword>
<reference evidence="13 14" key="1">
    <citation type="journal article" date="2019" name="Microorganisms">
        <title>Systematic Affiliation and Genome Analysis of Subtercola vilae DB165(T) with Particular Emphasis on Cold Adaptation of an Isolate from a High-Altitude Cold Volcano Lake.</title>
        <authorList>
            <person name="Villalobos A.S."/>
            <person name="Wiese J."/>
            <person name="Imhoff J.F."/>
            <person name="Dorador C."/>
            <person name="Keller A."/>
            <person name="Hentschel U."/>
        </authorList>
    </citation>
    <scope>NUCLEOTIDE SEQUENCE [LARGE SCALE GENOMIC DNA]</scope>
    <source>
        <strain evidence="13 14">DB165</strain>
    </source>
</reference>
<evidence type="ECO:0000256" key="5">
    <source>
        <dbReference type="ARBA" id="ARBA00022692"/>
    </source>
</evidence>
<dbReference type="PANTHER" id="PTHR43528:SF1">
    <property type="entry name" value="ALPHA-KETOGLUTARATE PERMEASE"/>
    <property type="match status" value="1"/>
</dbReference>
<evidence type="ECO:0000259" key="12">
    <source>
        <dbReference type="PROSITE" id="PS50850"/>
    </source>
</evidence>
<organism evidence="13 14">
    <name type="scientific">Subtercola vilae</name>
    <dbReference type="NCBI Taxonomy" id="2056433"/>
    <lineage>
        <taxon>Bacteria</taxon>
        <taxon>Bacillati</taxon>
        <taxon>Actinomycetota</taxon>
        <taxon>Actinomycetes</taxon>
        <taxon>Micrococcales</taxon>
        <taxon>Microbacteriaceae</taxon>
        <taxon>Subtercola</taxon>
    </lineage>
</organism>
<evidence type="ECO:0000256" key="8">
    <source>
        <dbReference type="ARBA" id="ARBA00023136"/>
    </source>
</evidence>
<dbReference type="Pfam" id="PF00083">
    <property type="entry name" value="Sugar_tr"/>
    <property type="match status" value="1"/>
</dbReference>
<dbReference type="GO" id="GO:0015293">
    <property type="term" value="F:symporter activity"/>
    <property type="evidence" value="ECO:0007669"/>
    <property type="project" value="UniProtKB-KW"/>
</dbReference>
<feature type="transmembrane region" description="Helical" evidence="11">
    <location>
        <begin position="380"/>
        <end position="405"/>
    </location>
</feature>
<feature type="transmembrane region" description="Helical" evidence="11">
    <location>
        <begin position="63"/>
        <end position="84"/>
    </location>
</feature>
<dbReference type="InterPro" id="IPR020846">
    <property type="entry name" value="MFS_dom"/>
</dbReference>
<gene>
    <name evidence="13" type="ORF">D4765_17840</name>
</gene>
<dbReference type="Gene3D" id="1.20.1250.20">
    <property type="entry name" value="MFS general substrate transporter like domains"/>
    <property type="match status" value="2"/>
</dbReference>
<protein>
    <recommendedName>
        <fullName evidence="10">Putative proline/betaine transporter</fullName>
    </recommendedName>
</protein>
<dbReference type="PROSITE" id="PS00217">
    <property type="entry name" value="SUGAR_TRANSPORT_2"/>
    <property type="match status" value="1"/>
</dbReference>
<keyword evidence="14" id="KW-1185">Reference proteome</keyword>
<evidence type="ECO:0000256" key="11">
    <source>
        <dbReference type="SAM" id="Phobius"/>
    </source>
</evidence>
<sequence>MTTNTSTRTSPRIQTSADTRVKTAFAVGIGNFMEWFDFAIYGFFAVLIGQQFFPIGADPVVGLLSSLSVFAIGFLMRPIGAFILGPIGDKHGRRIALVLSVTIMGGSTFLMGLLPNFATIGVAAPILLVLLRCIQGLAAGGEWSGSAAYLVESAPAAKRGLYGSLISGTAALAFLVGSFVALGISSLDSGFVSSWGWRIPFLLALPLALIGLYIRLKLGDTPVFTKLAENKEVADSPLRQTGSKKNIFAILITFAFSSVSGLGIYYLATYMNNHFTTALGFDRTTALLMSGIGLFIYMLLCPVAGILSDRIGRRVVNIAGTVGFVVLSIPSFFLFATGNPVLIVLGVVLLGICQALCSVSNVVLLVELFPAATRSSGSALGYNLALALIAGPGPLVATALVAGTGTSISPSWYLGAVALIALPILIKWLPETFRRDLND</sequence>
<feature type="transmembrane region" description="Helical" evidence="11">
    <location>
        <begin position="96"/>
        <end position="114"/>
    </location>
</feature>
<evidence type="ECO:0000256" key="4">
    <source>
        <dbReference type="ARBA" id="ARBA00022475"/>
    </source>
</evidence>
<evidence type="ECO:0000256" key="1">
    <source>
        <dbReference type="ARBA" id="ARBA00004651"/>
    </source>
</evidence>
<dbReference type="FunFam" id="1.20.1250.20:FF:000001">
    <property type="entry name" value="Dicarboxylate MFS transporter"/>
    <property type="match status" value="1"/>
</dbReference>
<dbReference type="Proteomes" id="UP000306192">
    <property type="component" value="Unassembled WGS sequence"/>
</dbReference>
<dbReference type="InterPro" id="IPR051084">
    <property type="entry name" value="H+-coupled_symporters"/>
</dbReference>
<evidence type="ECO:0000313" key="14">
    <source>
        <dbReference type="Proteomes" id="UP000306192"/>
    </source>
</evidence>
<evidence type="ECO:0000256" key="9">
    <source>
        <dbReference type="ARBA" id="ARBA00037295"/>
    </source>
</evidence>
<keyword evidence="6" id="KW-0769">Symport</keyword>
<feature type="transmembrane region" description="Helical" evidence="11">
    <location>
        <begin position="315"/>
        <end position="336"/>
    </location>
</feature>
<dbReference type="PROSITE" id="PS00216">
    <property type="entry name" value="SUGAR_TRANSPORT_1"/>
    <property type="match status" value="1"/>
</dbReference>
<comment type="function">
    <text evidence="9">May be a proton symporter involved in the uptake of osmolytes such as proline and glycine betaine.</text>
</comment>
<dbReference type="PANTHER" id="PTHR43528">
    <property type="entry name" value="ALPHA-KETOGLUTARATE PERMEASE"/>
    <property type="match status" value="1"/>
</dbReference>
<feature type="transmembrane region" description="Helical" evidence="11">
    <location>
        <begin position="161"/>
        <end position="185"/>
    </location>
</feature>
<comment type="subcellular location">
    <subcellularLocation>
        <location evidence="1">Cell membrane</location>
        <topology evidence="1">Multi-pass membrane protein</topology>
    </subcellularLocation>
</comment>
<keyword evidence="3" id="KW-0813">Transport</keyword>
<comment type="similarity">
    <text evidence="2">Belongs to the major facilitator superfamily. Metabolite:H+ Symporter (MHS) family (TC 2.A.1.6) family.</text>
</comment>
<evidence type="ECO:0000256" key="6">
    <source>
        <dbReference type="ARBA" id="ARBA00022847"/>
    </source>
</evidence>
<evidence type="ECO:0000256" key="2">
    <source>
        <dbReference type="ARBA" id="ARBA00008240"/>
    </source>
</evidence>
<accession>A0A4T2BIA4</accession>
<dbReference type="PROSITE" id="PS50850">
    <property type="entry name" value="MFS"/>
    <property type="match status" value="1"/>
</dbReference>
<feature type="transmembrane region" description="Helical" evidence="11">
    <location>
        <begin position="197"/>
        <end position="216"/>
    </location>
</feature>
<feature type="transmembrane region" description="Helical" evidence="11">
    <location>
        <begin position="247"/>
        <end position="267"/>
    </location>
</feature>
<feature type="transmembrane region" description="Helical" evidence="11">
    <location>
        <begin position="120"/>
        <end position="140"/>
    </location>
</feature>
<comment type="caution">
    <text evidence="13">The sequence shown here is derived from an EMBL/GenBank/DDBJ whole genome shotgun (WGS) entry which is preliminary data.</text>
</comment>
<dbReference type="InterPro" id="IPR011701">
    <property type="entry name" value="MFS"/>
</dbReference>
<feature type="transmembrane region" description="Helical" evidence="11">
    <location>
        <begin position="342"/>
        <end position="368"/>
    </location>
</feature>
<dbReference type="InterPro" id="IPR036259">
    <property type="entry name" value="MFS_trans_sf"/>
</dbReference>
<dbReference type="RefSeq" id="WP_136643661.1">
    <property type="nucleotide sequence ID" value="NZ_QYRT01000060.1"/>
</dbReference>
<dbReference type="EMBL" id="QYRT01000060">
    <property type="protein sequence ID" value="TIH29571.1"/>
    <property type="molecule type" value="Genomic_DNA"/>
</dbReference>
<feature type="domain" description="Major facilitator superfamily (MFS) profile" evidence="12">
    <location>
        <begin position="23"/>
        <end position="433"/>
    </location>
</feature>
<proteinExistence type="inferred from homology"/>
<dbReference type="InterPro" id="IPR005828">
    <property type="entry name" value="MFS_sugar_transport-like"/>
</dbReference>
<dbReference type="AlphaFoldDB" id="A0A4T2BIA4"/>
<dbReference type="OrthoDB" id="8953821at2"/>